<accession>A0AA35R3T1</accession>
<dbReference type="InterPro" id="IPR050519">
    <property type="entry name" value="Glycosyltransf_28_UgtP"/>
</dbReference>
<protein>
    <submittedName>
        <fullName evidence="1">Monogalactosyldiacylglycerol synthase 1, chloroplastic</fullName>
    </submittedName>
</protein>
<dbReference type="PANTHER" id="PTHR43025:SF3">
    <property type="entry name" value="MONOGALACTOSYLDIACYLGLYCEROL SYNTHASE 1, CHLOROPLASTIC"/>
    <property type="match status" value="1"/>
</dbReference>
<comment type="caution">
    <text evidence="1">The sequence shown here is derived from an EMBL/GenBank/DDBJ whole genome shotgun (WGS) entry which is preliminary data.</text>
</comment>
<dbReference type="SUPFAM" id="SSF53756">
    <property type="entry name" value="UDP-Glycosyltransferase/glycogen phosphorylase"/>
    <property type="match status" value="1"/>
</dbReference>
<dbReference type="EMBL" id="CASHTH010000507">
    <property type="protein sequence ID" value="CAI8003195.1"/>
    <property type="molecule type" value="Genomic_DNA"/>
</dbReference>
<evidence type="ECO:0000313" key="1">
    <source>
        <dbReference type="EMBL" id="CAI8003195.1"/>
    </source>
</evidence>
<gene>
    <name evidence="1" type="ORF">GBAR_LOCUS3579</name>
</gene>
<dbReference type="Proteomes" id="UP001174909">
    <property type="component" value="Unassembled WGS sequence"/>
</dbReference>
<keyword evidence="2" id="KW-1185">Reference proteome</keyword>
<reference evidence="1" key="1">
    <citation type="submission" date="2023-03" db="EMBL/GenBank/DDBJ databases">
        <authorList>
            <person name="Steffen K."/>
            <person name="Cardenas P."/>
        </authorList>
    </citation>
    <scope>NUCLEOTIDE SEQUENCE</scope>
</reference>
<dbReference type="Gene3D" id="3.40.50.2000">
    <property type="entry name" value="Glycogen Phosphorylase B"/>
    <property type="match status" value="1"/>
</dbReference>
<organism evidence="1 2">
    <name type="scientific">Geodia barretti</name>
    <name type="common">Barrett's horny sponge</name>
    <dbReference type="NCBI Taxonomy" id="519541"/>
    <lineage>
        <taxon>Eukaryota</taxon>
        <taxon>Metazoa</taxon>
        <taxon>Porifera</taxon>
        <taxon>Demospongiae</taxon>
        <taxon>Heteroscleromorpha</taxon>
        <taxon>Tetractinellida</taxon>
        <taxon>Astrophorina</taxon>
        <taxon>Geodiidae</taxon>
        <taxon>Geodia</taxon>
    </lineage>
</organism>
<proteinExistence type="predicted"/>
<dbReference type="AlphaFoldDB" id="A0AA35R3T1"/>
<sequence>MSAARAVGAALEERGCGAELVDAATLGGRRTESFYISSWDWILRYRRVGQLAFAGDSAFPGLSRMVNRLAASEAVPKARELLDTRRPAVVLATHWGTAHVFALARRKARHRPPLFYVFTELGGPHHLLACGADRYFVMGDAAAAAVRDSGVAVSRIELVAPIAHKRFLEVPDRAEARRRLQLDQRRPVVFYGLGGAGIGDAEAFVQACTRAVPDAVVMVATGRNTALRRHLAQRFAGDGVIPLPFRDDMEVLLAAADVAAGKCGILFTLEVIAARRPFVITQVGAPNERHSRNFVVRNGYGWYAPSAREFAHTVRRALVDGEVASARRALAKAPKPTGAGEVAEAVIAAVAETR</sequence>
<dbReference type="PANTHER" id="PTHR43025">
    <property type="entry name" value="MONOGALACTOSYLDIACYLGLYCEROL SYNTHASE"/>
    <property type="match status" value="1"/>
</dbReference>
<name>A0AA35R3T1_GEOBA</name>
<evidence type="ECO:0000313" key="2">
    <source>
        <dbReference type="Proteomes" id="UP001174909"/>
    </source>
</evidence>